<name>A0A9D4TUG0_CHLVU</name>
<dbReference type="Pfam" id="PF09811">
    <property type="entry name" value="Yae1_N"/>
    <property type="match status" value="1"/>
</dbReference>
<dbReference type="Proteomes" id="UP001055712">
    <property type="component" value="Unassembled WGS sequence"/>
</dbReference>
<evidence type="ECO:0000313" key="4">
    <source>
        <dbReference type="EMBL" id="KAI3434668.1"/>
    </source>
</evidence>
<keyword evidence="5" id="KW-1185">Reference proteome</keyword>
<comment type="similarity">
    <text evidence="1">Belongs to the LTO1 family.</text>
</comment>
<dbReference type="EMBL" id="SIDB01000003">
    <property type="protein sequence ID" value="KAI3434668.1"/>
    <property type="molecule type" value="Genomic_DNA"/>
</dbReference>
<protein>
    <recommendedName>
        <fullName evidence="3">Essential protein Yae1 N-terminal domain-containing protein</fullName>
    </recommendedName>
</protein>
<accession>A0A9D4TUG0</accession>
<gene>
    <name evidence="4" type="ORF">D9Q98_002732</name>
</gene>
<dbReference type="PANTHER" id="PTHR28532">
    <property type="entry name" value="GEO13458P1"/>
    <property type="match status" value="1"/>
</dbReference>
<evidence type="ECO:0000256" key="1">
    <source>
        <dbReference type="ARBA" id="ARBA00038090"/>
    </source>
</evidence>
<dbReference type="AlphaFoldDB" id="A0A9D4TUG0"/>
<evidence type="ECO:0000256" key="2">
    <source>
        <dbReference type="SAM" id="MobiDB-lite"/>
    </source>
</evidence>
<dbReference type="InterPro" id="IPR019191">
    <property type="entry name" value="Essential_protein_Yae1_N"/>
</dbReference>
<feature type="domain" description="Essential protein Yae1 N-terminal" evidence="3">
    <location>
        <begin position="32"/>
        <end position="70"/>
    </location>
</feature>
<dbReference type="OrthoDB" id="48036at2759"/>
<dbReference type="InterPro" id="IPR052436">
    <property type="entry name" value="LTO1_adapter"/>
</dbReference>
<comment type="caution">
    <text evidence="4">The sequence shown here is derived from an EMBL/GenBank/DDBJ whole genome shotgun (WGS) entry which is preliminary data.</text>
</comment>
<evidence type="ECO:0000313" key="5">
    <source>
        <dbReference type="Proteomes" id="UP001055712"/>
    </source>
</evidence>
<proteinExistence type="inferred from homology"/>
<feature type="region of interest" description="Disordered" evidence="2">
    <location>
        <begin position="137"/>
        <end position="162"/>
    </location>
</feature>
<organism evidence="4 5">
    <name type="scientific">Chlorella vulgaris</name>
    <name type="common">Green alga</name>
    <dbReference type="NCBI Taxonomy" id="3077"/>
    <lineage>
        <taxon>Eukaryota</taxon>
        <taxon>Viridiplantae</taxon>
        <taxon>Chlorophyta</taxon>
        <taxon>core chlorophytes</taxon>
        <taxon>Trebouxiophyceae</taxon>
        <taxon>Chlorellales</taxon>
        <taxon>Chlorellaceae</taxon>
        <taxon>Chlorella clade</taxon>
        <taxon>Chlorella</taxon>
    </lineage>
</organism>
<evidence type="ECO:0000259" key="3">
    <source>
        <dbReference type="Pfam" id="PF09811"/>
    </source>
</evidence>
<reference evidence="4" key="1">
    <citation type="journal article" date="2019" name="Plant J.">
        <title>Chlorella vulgaris genome assembly and annotation reveals the molecular basis for metabolic acclimation to high light conditions.</title>
        <authorList>
            <person name="Cecchin M."/>
            <person name="Marcolungo L."/>
            <person name="Rossato M."/>
            <person name="Girolomoni L."/>
            <person name="Cosentino E."/>
            <person name="Cuine S."/>
            <person name="Li-Beisson Y."/>
            <person name="Delledonne M."/>
            <person name="Ballottari M."/>
        </authorList>
    </citation>
    <scope>NUCLEOTIDE SEQUENCE</scope>
    <source>
        <strain evidence="4">211/11P</strain>
    </source>
</reference>
<dbReference type="PANTHER" id="PTHR28532:SF1">
    <property type="entry name" value="ORAL CANCER OVEREXPRESSED 1"/>
    <property type="match status" value="1"/>
</dbReference>
<sequence>MAGMGNPRPAEAAGTDIFDSALHLEEQHIHEGYQDGLQAGRRSGRAEGKALGLQKGFEVGHEVGYYSGCCQLWRQLQTQDPQLWSQRVDKGIAALEEMVADFPLGNPRDERLQELMDGMRGKFKALLAMMGLQHAYRPPAQQQQQQSEGGAAGRGDPASFDF</sequence>
<reference evidence="4" key="2">
    <citation type="submission" date="2020-11" db="EMBL/GenBank/DDBJ databases">
        <authorList>
            <person name="Cecchin M."/>
            <person name="Marcolungo L."/>
            <person name="Rossato M."/>
            <person name="Girolomoni L."/>
            <person name="Cosentino E."/>
            <person name="Cuine S."/>
            <person name="Li-Beisson Y."/>
            <person name="Delledonne M."/>
            <person name="Ballottari M."/>
        </authorList>
    </citation>
    <scope>NUCLEOTIDE SEQUENCE</scope>
    <source>
        <strain evidence="4">211/11P</strain>
        <tissue evidence="4">Whole cell</tissue>
    </source>
</reference>